<sequence length="416" mass="46044">MGDSSVMEDPVKLPSADLIKVGDYISLLPPLSRRGSGPGLILLLPENAPSYTQGGVVCEDGIPPPLLKWAEEGFTVVEIREPAFTTTASAQEILAKAVAALESCEACPNGSGIGLIVYSSSLWDKYTKDVTFDSRIKAAVIYGDAADKLPTSASIPCLYHLAGNGTIPKSTDDIKLYSYPTAKPKFAIPCQPDFDSTEESVSHTRNLTFLKKYIRGADFDLEAIWEEHTYFEFADRSAAKTMGTMVQEPYVNHITTMTGGIGRVRLTKFYQNNFIHNNPDDTEMQLVSRTIGIDRVVDEFIFKFTHDREMDWMIPGIPPTGRRVEVPFTAVVCIRGDRLYHEHIAWDQASVLIQLGLMPEFLPFPYPLPDGKKAASGKRIEYRVPAAGIDISKKMLDKNSLASNGMFDYKVREVDA</sequence>
<protein>
    <recommendedName>
        <fullName evidence="3">Carboxymethylenebutenolidase</fullName>
    </recommendedName>
</protein>
<dbReference type="EMBL" id="JAVRRF010000007">
    <property type="protein sequence ID" value="KAK5063609.1"/>
    <property type="molecule type" value="Genomic_DNA"/>
</dbReference>
<reference evidence="1 2" key="1">
    <citation type="submission" date="2023-08" db="EMBL/GenBank/DDBJ databases">
        <title>Black Yeasts Isolated from many extreme environments.</title>
        <authorList>
            <person name="Coleine C."/>
            <person name="Stajich J.E."/>
            <person name="Selbmann L."/>
        </authorList>
    </citation>
    <scope>NUCLEOTIDE SEQUENCE [LARGE SCALE GENOMIC DNA]</scope>
    <source>
        <strain evidence="1 2">CCFEE 6328</strain>
    </source>
</reference>
<dbReference type="Proteomes" id="UP001345691">
    <property type="component" value="Unassembled WGS sequence"/>
</dbReference>
<name>A0ABR0JG07_9EURO</name>
<evidence type="ECO:0008006" key="3">
    <source>
        <dbReference type="Google" id="ProtNLM"/>
    </source>
</evidence>
<dbReference type="PANTHER" id="PTHR38436">
    <property type="entry name" value="POLYKETIDE CYCLASE SNOAL-LIKE DOMAIN"/>
    <property type="match status" value="1"/>
</dbReference>
<accession>A0ABR0JG07</accession>
<gene>
    <name evidence="1" type="ORF">LTR69_004315</name>
</gene>
<dbReference type="Gene3D" id="3.10.450.50">
    <property type="match status" value="1"/>
</dbReference>
<organism evidence="1 2">
    <name type="scientific">Exophiala sideris</name>
    <dbReference type="NCBI Taxonomy" id="1016849"/>
    <lineage>
        <taxon>Eukaryota</taxon>
        <taxon>Fungi</taxon>
        <taxon>Dikarya</taxon>
        <taxon>Ascomycota</taxon>
        <taxon>Pezizomycotina</taxon>
        <taxon>Eurotiomycetes</taxon>
        <taxon>Chaetothyriomycetidae</taxon>
        <taxon>Chaetothyriales</taxon>
        <taxon>Herpotrichiellaceae</taxon>
        <taxon>Exophiala</taxon>
    </lineage>
</organism>
<proteinExistence type="predicted"/>
<comment type="caution">
    <text evidence="1">The sequence shown here is derived from an EMBL/GenBank/DDBJ whole genome shotgun (WGS) entry which is preliminary data.</text>
</comment>
<evidence type="ECO:0000313" key="1">
    <source>
        <dbReference type="EMBL" id="KAK5063609.1"/>
    </source>
</evidence>
<dbReference type="SUPFAM" id="SSF54427">
    <property type="entry name" value="NTF2-like"/>
    <property type="match status" value="1"/>
</dbReference>
<dbReference type="InterPro" id="IPR032710">
    <property type="entry name" value="NTF2-like_dom_sf"/>
</dbReference>
<dbReference type="PANTHER" id="PTHR38436:SF3">
    <property type="entry name" value="CARBOXYMETHYLENEBUTENOLIDASE-RELATED"/>
    <property type="match status" value="1"/>
</dbReference>
<keyword evidence="2" id="KW-1185">Reference proteome</keyword>
<dbReference type="InterPro" id="IPR009959">
    <property type="entry name" value="Cyclase_SnoaL-like"/>
</dbReference>
<evidence type="ECO:0000313" key="2">
    <source>
        <dbReference type="Proteomes" id="UP001345691"/>
    </source>
</evidence>